<keyword evidence="2" id="KW-1185">Reference proteome</keyword>
<dbReference type="InParanoid" id="A0A420XTF1"/>
<organism evidence="1 2">
    <name type="scientific">Motilibacter peucedani</name>
    <dbReference type="NCBI Taxonomy" id="598650"/>
    <lineage>
        <taxon>Bacteria</taxon>
        <taxon>Bacillati</taxon>
        <taxon>Actinomycetota</taxon>
        <taxon>Actinomycetes</taxon>
        <taxon>Motilibacterales</taxon>
        <taxon>Motilibacteraceae</taxon>
        <taxon>Motilibacter</taxon>
    </lineage>
</organism>
<protein>
    <recommendedName>
        <fullName evidence="3">Excreted virulence factor EspC (Type VII ESX diderm)</fullName>
    </recommendedName>
</protein>
<gene>
    <name evidence="1" type="ORF">CLV35_0534</name>
</gene>
<dbReference type="RefSeq" id="WP_121191847.1">
    <property type="nucleotide sequence ID" value="NZ_RBWV01000009.1"/>
</dbReference>
<proteinExistence type="predicted"/>
<comment type="caution">
    <text evidence="1">The sequence shown here is derived from an EMBL/GenBank/DDBJ whole genome shotgun (WGS) entry which is preliminary data.</text>
</comment>
<evidence type="ECO:0000313" key="2">
    <source>
        <dbReference type="Proteomes" id="UP000281955"/>
    </source>
</evidence>
<dbReference type="EMBL" id="RBWV01000009">
    <property type="protein sequence ID" value="RKS80113.1"/>
    <property type="molecule type" value="Genomic_DNA"/>
</dbReference>
<name>A0A420XTF1_9ACTN</name>
<reference evidence="1 2" key="1">
    <citation type="submission" date="2018-10" db="EMBL/GenBank/DDBJ databases">
        <title>Genomic Encyclopedia of Archaeal and Bacterial Type Strains, Phase II (KMG-II): from individual species to whole genera.</title>
        <authorList>
            <person name="Goeker M."/>
        </authorList>
    </citation>
    <scope>NUCLEOTIDE SEQUENCE [LARGE SCALE GENOMIC DNA]</scope>
    <source>
        <strain evidence="1 2">RP-AC37</strain>
    </source>
</reference>
<evidence type="ECO:0000313" key="1">
    <source>
        <dbReference type="EMBL" id="RKS80113.1"/>
    </source>
</evidence>
<sequence length="96" mass="10167">MDERLELDTARLRRVAAGLDAVSRALSAAALVTPAVEASGSHAVSHALQDFSDGWRRRRAALGADVEALRARTAEVADGFESTDHALARAVRSSGR</sequence>
<accession>A0A420XTF1</accession>
<dbReference type="AlphaFoldDB" id="A0A420XTF1"/>
<dbReference type="Proteomes" id="UP000281955">
    <property type="component" value="Unassembled WGS sequence"/>
</dbReference>
<dbReference type="OrthoDB" id="4828169at2"/>
<evidence type="ECO:0008006" key="3">
    <source>
        <dbReference type="Google" id="ProtNLM"/>
    </source>
</evidence>